<evidence type="ECO:0000256" key="1">
    <source>
        <dbReference type="SAM" id="MobiDB-lite"/>
    </source>
</evidence>
<dbReference type="EMBL" id="CAJNDS010002449">
    <property type="protein sequence ID" value="CAE7480581.1"/>
    <property type="molecule type" value="Genomic_DNA"/>
</dbReference>
<reference evidence="2" key="1">
    <citation type="submission" date="2021-02" db="EMBL/GenBank/DDBJ databases">
        <authorList>
            <person name="Dougan E. K."/>
            <person name="Rhodes N."/>
            <person name="Thang M."/>
            <person name="Chan C."/>
        </authorList>
    </citation>
    <scope>NUCLEOTIDE SEQUENCE</scope>
</reference>
<organism evidence="2 3">
    <name type="scientific">Symbiodinium natans</name>
    <dbReference type="NCBI Taxonomy" id="878477"/>
    <lineage>
        <taxon>Eukaryota</taxon>
        <taxon>Sar</taxon>
        <taxon>Alveolata</taxon>
        <taxon>Dinophyceae</taxon>
        <taxon>Suessiales</taxon>
        <taxon>Symbiodiniaceae</taxon>
        <taxon>Symbiodinium</taxon>
    </lineage>
</organism>
<sequence length="460" mass="51473">MGARTANKPRRPEDEPQPAGAAGAVGAAGAAAPRLRTQAARAPLLSLPNFSVILPPGKVPDEFQFLGRGACINQKGEHFWGGSMQYISEPRADGSSRECSKLCQMLPSCTGYQAEGSSCFVIADGIFRPSAARGGSSDTRFEPSELQARSFWERLPHASTVLTEFVEAADLNVGQEPGASSGSETVQLFVSSGLETHVLKQRYLAHEELPATFRFLSIQHRSDAIRLAILKKYGGIWVDATTFMTHSLKDMLGDDPNVRTFFALPYPWTDQSLKDNDTRVSWIDHPQNWFLAAPAGDLFIHRLQQCVWQFMDGVNRKDFSLSGLFSPQQLEIMPRLGIRAYLSTDACMFRTIFEDLSLWTWWHSPRVHIRDPCGSLGFSWMANMTDTRVKLFERVDPAFMVQLRDDPGLYMKFTSDMRRSMILPLDASAIWCKENSFRKILDSMNPGGFFFFLFADLLVG</sequence>
<evidence type="ECO:0000313" key="2">
    <source>
        <dbReference type="EMBL" id="CAE7480581.1"/>
    </source>
</evidence>
<dbReference type="Proteomes" id="UP000604046">
    <property type="component" value="Unassembled WGS sequence"/>
</dbReference>
<evidence type="ECO:0000313" key="3">
    <source>
        <dbReference type="Proteomes" id="UP000604046"/>
    </source>
</evidence>
<comment type="caution">
    <text evidence="2">The sequence shown here is derived from an EMBL/GenBank/DDBJ whole genome shotgun (WGS) entry which is preliminary data.</text>
</comment>
<accession>A0A812SM56</accession>
<dbReference type="SUPFAM" id="SSF53448">
    <property type="entry name" value="Nucleotide-diphospho-sugar transferases"/>
    <property type="match status" value="1"/>
</dbReference>
<dbReference type="InterPro" id="IPR029044">
    <property type="entry name" value="Nucleotide-diphossugar_trans"/>
</dbReference>
<dbReference type="OrthoDB" id="420206at2759"/>
<protein>
    <submittedName>
        <fullName evidence="2">Ptchd3 protein</fullName>
    </submittedName>
</protein>
<name>A0A812SM56_9DINO</name>
<proteinExistence type="predicted"/>
<dbReference type="GO" id="GO:0016757">
    <property type="term" value="F:glycosyltransferase activity"/>
    <property type="evidence" value="ECO:0007669"/>
    <property type="project" value="InterPro"/>
</dbReference>
<keyword evidence="3" id="KW-1185">Reference proteome</keyword>
<dbReference type="InterPro" id="IPR008441">
    <property type="entry name" value="AfumC-like_glycosyl_Trfase"/>
</dbReference>
<feature type="region of interest" description="Disordered" evidence="1">
    <location>
        <begin position="1"/>
        <end position="28"/>
    </location>
</feature>
<gene>
    <name evidence="2" type="primary">Ptchd3</name>
    <name evidence="2" type="ORF">SNAT2548_LOCUS26984</name>
</gene>
<dbReference type="Gene3D" id="3.90.550.20">
    <property type="match status" value="1"/>
</dbReference>
<dbReference type="AlphaFoldDB" id="A0A812SM56"/>
<feature type="compositionally biased region" description="Low complexity" evidence="1">
    <location>
        <begin position="18"/>
        <end position="28"/>
    </location>
</feature>
<dbReference type="Pfam" id="PF05704">
    <property type="entry name" value="Caps_synth"/>
    <property type="match status" value="1"/>
</dbReference>